<proteinExistence type="predicted"/>
<dbReference type="Proteomes" id="UP001329825">
    <property type="component" value="Chromosome 8"/>
</dbReference>
<name>A0ABZ1D873_9TREE</name>
<feature type="transmembrane region" description="Helical" evidence="7">
    <location>
        <begin position="529"/>
        <end position="547"/>
    </location>
</feature>
<feature type="transmembrane region" description="Helical" evidence="7">
    <location>
        <begin position="361"/>
        <end position="379"/>
    </location>
</feature>
<feature type="transmembrane region" description="Helical" evidence="7">
    <location>
        <begin position="391"/>
        <end position="412"/>
    </location>
</feature>
<keyword evidence="3 7" id="KW-0812">Transmembrane</keyword>
<organism evidence="9 10">
    <name type="scientific">Kwoniella shivajii</name>
    <dbReference type="NCBI Taxonomy" id="564305"/>
    <lineage>
        <taxon>Eukaryota</taxon>
        <taxon>Fungi</taxon>
        <taxon>Dikarya</taxon>
        <taxon>Basidiomycota</taxon>
        <taxon>Agaricomycotina</taxon>
        <taxon>Tremellomycetes</taxon>
        <taxon>Tremellales</taxon>
        <taxon>Cryptococcaceae</taxon>
        <taxon>Kwoniella</taxon>
    </lineage>
</organism>
<feature type="transmembrane region" description="Helical" evidence="7">
    <location>
        <begin position="213"/>
        <end position="233"/>
    </location>
</feature>
<dbReference type="PANTHER" id="PTHR23501:SF191">
    <property type="entry name" value="VACUOLAR BASIC AMINO ACID TRANSPORTER 4"/>
    <property type="match status" value="1"/>
</dbReference>
<dbReference type="EMBL" id="CP141888">
    <property type="protein sequence ID" value="WRT69156.1"/>
    <property type="molecule type" value="Genomic_DNA"/>
</dbReference>
<feature type="transmembrane region" description="Helical" evidence="7">
    <location>
        <begin position="125"/>
        <end position="148"/>
    </location>
</feature>
<evidence type="ECO:0000313" key="10">
    <source>
        <dbReference type="Proteomes" id="UP001329825"/>
    </source>
</evidence>
<dbReference type="PROSITE" id="PS50850">
    <property type="entry name" value="MFS"/>
    <property type="match status" value="1"/>
</dbReference>
<evidence type="ECO:0000256" key="4">
    <source>
        <dbReference type="ARBA" id="ARBA00022989"/>
    </source>
</evidence>
<dbReference type="Gene3D" id="1.20.1250.20">
    <property type="entry name" value="MFS general substrate transporter like domains"/>
    <property type="match status" value="1"/>
</dbReference>
<feature type="transmembrane region" description="Helical" evidence="7">
    <location>
        <begin position="424"/>
        <end position="446"/>
    </location>
</feature>
<evidence type="ECO:0000259" key="8">
    <source>
        <dbReference type="PROSITE" id="PS50850"/>
    </source>
</evidence>
<accession>A0ABZ1D873</accession>
<feature type="transmembrane region" description="Helical" evidence="7">
    <location>
        <begin position="154"/>
        <end position="175"/>
    </location>
</feature>
<evidence type="ECO:0000256" key="2">
    <source>
        <dbReference type="ARBA" id="ARBA00022448"/>
    </source>
</evidence>
<feature type="domain" description="Major facilitator superfamily (MFS) profile" evidence="8">
    <location>
        <begin position="60"/>
        <end position="552"/>
    </location>
</feature>
<keyword evidence="4 7" id="KW-1133">Transmembrane helix</keyword>
<dbReference type="GeneID" id="87958270"/>
<evidence type="ECO:0000256" key="7">
    <source>
        <dbReference type="SAM" id="Phobius"/>
    </source>
</evidence>
<evidence type="ECO:0000256" key="1">
    <source>
        <dbReference type="ARBA" id="ARBA00004127"/>
    </source>
</evidence>
<feature type="transmembrane region" description="Helical" evidence="7">
    <location>
        <begin position="57"/>
        <end position="83"/>
    </location>
</feature>
<dbReference type="InterPro" id="IPR020846">
    <property type="entry name" value="MFS_dom"/>
</dbReference>
<protein>
    <recommendedName>
        <fullName evidence="8">Major facilitator superfamily (MFS) profile domain-containing protein</fullName>
    </recommendedName>
</protein>
<dbReference type="RefSeq" id="XP_062793895.1">
    <property type="nucleotide sequence ID" value="XM_062937844.1"/>
</dbReference>
<feature type="region of interest" description="Disordered" evidence="6">
    <location>
        <begin position="1"/>
        <end position="35"/>
    </location>
</feature>
<dbReference type="InterPro" id="IPR036259">
    <property type="entry name" value="MFS_trans_sf"/>
</dbReference>
<evidence type="ECO:0000313" key="9">
    <source>
        <dbReference type="EMBL" id="WRT69156.1"/>
    </source>
</evidence>
<dbReference type="Pfam" id="PF07690">
    <property type="entry name" value="MFS_1"/>
    <property type="match status" value="1"/>
</dbReference>
<dbReference type="InterPro" id="IPR011701">
    <property type="entry name" value="MFS"/>
</dbReference>
<gene>
    <name evidence="9" type="ORF">IL334_006140</name>
</gene>
<feature type="transmembrane region" description="Helical" evidence="7">
    <location>
        <begin position="288"/>
        <end position="306"/>
    </location>
</feature>
<keyword evidence="10" id="KW-1185">Reference proteome</keyword>
<dbReference type="Gene3D" id="1.20.1720.10">
    <property type="entry name" value="Multidrug resistance protein D"/>
    <property type="match status" value="1"/>
</dbReference>
<feature type="transmembrane region" description="Helical" evidence="7">
    <location>
        <begin position="254"/>
        <end position="276"/>
    </location>
</feature>
<feature type="transmembrane region" description="Helical" evidence="7">
    <location>
        <begin position="458"/>
        <end position="480"/>
    </location>
</feature>
<sequence length="552" mass="59873">MTAKSTERQSLLKSPSTPSEVSDDTLQDESVQRDYGAVESASVPKIEEKVPKKFKEIWVLFLGLAFAVFCSALGMTIVANLTIEIGSYFHAGALSSWLGTGFLIGLTAMTPLYGRLAQVMGRKGVMLLALTLYLSGTIMCAVAPTMYFMIAARVIAGAGSGGMLTVTAIIISDLVSLADRGLYQGGINLLFGAGSASGAVLGGWIADEYGWRSAFWIQVPPVLFAFFMVIWKVNVEREKGEDVGGQTPWEKFKGIDWSGSLILIILISSFSISTSLYTSSHYPLSHPLPLSLLIVAIISLPIFIFIEKKAAHPILPLTMLTRAQPSLVLFGFVLTTATNFSRLYMQPVYLHVTRGLNGSETGLLLLPSSIVGSLASLYAGWHMRYWREYKWFQAVMSVIPWLQALSIAIFWGPETNKNELWSEMALGALGGGCTITTLLTSLIACVDPSEMSLAISACYLFRALGQVIGLSISACIQQTILLSSLTKRIPGDTGLIRKIIQEPAEILPLLNETLRLQARLAYLDSIRGVFGFVVLGGVALTMVCLAIRGKRL</sequence>
<keyword evidence="2" id="KW-0813">Transport</keyword>
<feature type="transmembrane region" description="Helical" evidence="7">
    <location>
        <begin position="187"/>
        <end position="207"/>
    </location>
</feature>
<evidence type="ECO:0000256" key="6">
    <source>
        <dbReference type="SAM" id="MobiDB-lite"/>
    </source>
</evidence>
<feature type="transmembrane region" description="Helical" evidence="7">
    <location>
        <begin position="327"/>
        <end position="345"/>
    </location>
</feature>
<feature type="compositionally biased region" description="Polar residues" evidence="6">
    <location>
        <begin position="8"/>
        <end position="20"/>
    </location>
</feature>
<dbReference type="PANTHER" id="PTHR23501">
    <property type="entry name" value="MAJOR FACILITATOR SUPERFAMILY"/>
    <property type="match status" value="1"/>
</dbReference>
<evidence type="ECO:0000256" key="3">
    <source>
        <dbReference type="ARBA" id="ARBA00022692"/>
    </source>
</evidence>
<dbReference type="SUPFAM" id="SSF103473">
    <property type="entry name" value="MFS general substrate transporter"/>
    <property type="match status" value="1"/>
</dbReference>
<comment type="subcellular location">
    <subcellularLocation>
        <location evidence="1">Endomembrane system</location>
        <topology evidence="1">Multi-pass membrane protein</topology>
    </subcellularLocation>
</comment>
<keyword evidence="5 7" id="KW-0472">Membrane</keyword>
<feature type="transmembrane region" description="Helical" evidence="7">
    <location>
        <begin position="89"/>
        <end position="113"/>
    </location>
</feature>
<evidence type="ECO:0000256" key="5">
    <source>
        <dbReference type="ARBA" id="ARBA00023136"/>
    </source>
</evidence>
<reference evidence="9 10" key="1">
    <citation type="submission" date="2024-01" db="EMBL/GenBank/DDBJ databases">
        <title>Comparative genomics of Cryptococcus and Kwoniella reveals pathogenesis evolution and contrasting modes of karyotype evolution via chromosome fusion or intercentromeric recombination.</title>
        <authorList>
            <person name="Coelho M.A."/>
            <person name="David-Palma M."/>
            <person name="Shea T."/>
            <person name="Bowers K."/>
            <person name="McGinley-Smith S."/>
            <person name="Mohammad A.W."/>
            <person name="Gnirke A."/>
            <person name="Yurkov A.M."/>
            <person name="Nowrousian M."/>
            <person name="Sun S."/>
            <person name="Cuomo C.A."/>
            <person name="Heitman J."/>
        </authorList>
    </citation>
    <scope>NUCLEOTIDE SEQUENCE [LARGE SCALE GENOMIC DNA]</scope>
    <source>
        <strain evidence="9">CBS 11374</strain>
    </source>
</reference>